<evidence type="ECO:0000256" key="8">
    <source>
        <dbReference type="ARBA" id="ARBA00073774"/>
    </source>
</evidence>
<dbReference type="Gene3D" id="3.40.1170.10">
    <property type="entry name" value="DNA repair protein MutS, domain I"/>
    <property type="match status" value="1"/>
</dbReference>
<evidence type="ECO:0000256" key="9">
    <source>
        <dbReference type="SAM" id="MobiDB-lite"/>
    </source>
</evidence>
<keyword evidence="5" id="KW-0067">ATP-binding</keyword>
<feature type="region of interest" description="Disordered" evidence="9">
    <location>
        <begin position="190"/>
        <end position="241"/>
    </location>
</feature>
<dbReference type="Pfam" id="PF05192">
    <property type="entry name" value="MutS_III"/>
    <property type="match status" value="1"/>
</dbReference>
<reference evidence="11" key="2">
    <citation type="journal article" date="2021" name="Genome Biol. Evol.">
        <title>Developing a high-quality reference genome for a parasitic bivalve with doubly uniparental inheritance (Bivalvia: Unionida).</title>
        <authorList>
            <person name="Smith C.H."/>
        </authorList>
    </citation>
    <scope>NUCLEOTIDE SEQUENCE</scope>
    <source>
        <strain evidence="11">CHS0354</strain>
        <tissue evidence="11">Mantle</tissue>
    </source>
</reference>
<dbReference type="SMART" id="SM00533">
    <property type="entry name" value="MUTSd"/>
    <property type="match status" value="1"/>
</dbReference>
<gene>
    <name evidence="11" type="ORF">CHS0354_022310</name>
</gene>
<dbReference type="EMBL" id="JAEAOA010001352">
    <property type="protein sequence ID" value="KAK3610246.1"/>
    <property type="molecule type" value="Genomic_DNA"/>
</dbReference>
<name>A0AAE0WD28_9BIVA</name>
<sequence length="823" mass="92702">MPPKKTSSLTKLKSNISEKNSISSGAWSSKKQVTISKFFAAKVLVQKHDDSATDDVDIVIDRSSVNKDNVKEVKVRSPLKKRPRENAELEEASSKRKKENAQKESPNNKEFNLTSGSLNTSKINVYNQKEIVRTKLDGSGGIKNYQVSAETKEKLKVFGVSSDYTDSAMVVDFDLNSLKRKRAAELPDINEDEKRKREEKLDASFENDENEDESKSDLETFATTSKGNNSASENNESKPKSKSFLSQFAAIKPASKGLRKVGTNYTKLELQYLEIKDKYPDAILFVECGYKYRFFREDAEIAAKVLKIYCHLDHNFMTASIPVHRLFVHVRRLVAAGYKVGVVKQTETAALKAAGDNRNTPFTHPIQGAPEGSVGGVGTNTFLMCVCDSFQDKNSKGQQIGIVAVQPATGEVIYDSFEGGDSQRELETRISHISPVEVILQNSVSISTEKLIKGLQTISSVEDDKMRVEKLEDGIFTYSKAFDIVSEFYGTGSSKGSCTLQEVLNLPKPVICCLSGLITYLRDFNLDKVLRDTSAFTMFSVKSKYMQLDGNTMRNLELFQNDTNGKEAGSLFWVLNQTVTKFGARMLRVWISRPLLSRSEIESRQKCIQELISDVYPDLKKLRETLAKCPDLEKGLCSVYHKKCGPLEFYTVCKSLHQIHGEMKLQKEALGQQLGSSLLTHIVMETCDLLNDISTFSTGINENAARVNDKTKLFSDESQFLDIGERKSEIQSVMKELEDHLQDLKRTLMEPSLEYMTVLGTEYQVKVRNTLLKKVPSDWIKITSTKEVSRFHSPFIVEKCKQLSQLREQLVLDCNKAWIQFLE</sequence>
<feature type="domain" description="DNA mismatch repair protein MutS core" evidence="10">
    <location>
        <begin position="566"/>
        <end position="823"/>
    </location>
</feature>
<feature type="compositionally biased region" description="Low complexity" evidence="9">
    <location>
        <begin position="225"/>
        <end position="234"/>
    </location>
</feature>
<evidence type="ECO:0000259" key="10">
    <source>
        <dbReference type="SMART" id="SM00533"/>
    </source>
</evidence>
<dbReference type="PANTHER" id="PTHR11361">
    <property type="entry name" value="DNA MISMATCH REPAIR PROTEIN MUTS FAMILY MEMBER"/>
    <property type="match status" value="1"/>
</dbReference>
<dbReference type="InterPro" id="IPR045076">
    <property type="entry name" value="MutS"/>
</dbReference>
<reference evidence="11" key="1">
    <citation type="journal article" date="2021" name="Genome Biol. Evol.">
        <title>A High-Quality Reference Genome for a Parasitic Bivalve with Doubly Uniparental Inheritance (Bivalvia: Unionida).</title>
        <authorList>
            <person name="Smith C.H."/>
        </authorList>
    </citation>
    <scope>NUCLEOTIDE SEQUENCE</scope>
    <source>
        <strain evidence="11">CHS0354</strain>
    </source>
</reference>
<dbReference type="GO" id="GO:0006312">
    <property type="term" value="P:mitotic recombination"/>
    <property type="evidence" value="ECO:0007669"/>
    <property type="project" value="TreeGrafter"/>
</dbReference>
<dbReference type="InterPro" id="IPR007696">
    <property type="entry name" value="DNA_mismatch_repair_MutS_core"/>
</dbReference>
<dbReference type="GO" id="GO:0030983">
    <property type="term" value="F:mismatched DNA binding"/>
    <property type="evidence" value="ECO:0007669"/>
    <property type="project" value="InterPro"/>
</dbReference>
<reference evidence="11" key="3">
    <citation type="submission" date="2023-05" db="EMBL/GenBank/DDBJ databases">
        <authorList>
            <person name="Smith C.H."/>
        </authorList>
    </citation>
    <scope>NUCLEOTIDE SEQUENCE</scope>
    <source>
        <strain evidence="11">CHS0354</strain>
        <tissue evidence="11">Mantle</tissue>
    </source>
</reference>
<protein>
    <recommendedName>
        <fullName evidence="2 8">DNA mismatch repair protein MSH3</fullName>
    </recommendedName>
    <alternativeName>
        <fullName evidence="2 8">DNA mismatch repair protein MSH3</fullName>
    </alternativeName>
</protein>
<proteinExistence type="inferred from homology"/>
<evidence type="ECO:0000256" key="3">
    <source>
        <dbReference type="ARBA" id="ARBA00022741"/>
    </source>
</evidence>
<dbReference type="GO" id="GO:0006298">
    <property type="term" value="P:mismatch repair"/>
    <property type="evidence" value="ECO:0007669"/>
    <property type="project" value="InterPro"/>
</dbReference>
<evidence type="ECO:0000256" key="7">
    <source>
        <dbReference type="ARBA" id="ARBA00023204"/>
    </source>
</evidence>
<dbReference type="Pfam" id="PF01624">
    <property type="entry name" value="MutS_I"/>
    <property type="match status" value="1"/>
</dbReference>
<dbReference type="FunFam" id="3.40.1170.10:FF:000004">
    <property type="entry name" value="DNA mismatch repair protein"/>
    <property type="match status" value="1"/>
</dbReference>
<evidence type="ECO:0000256" key="1">
    <source>
        <dbReference type="ARBA" id="ARBA00007094"/>
    </source>
</evidence>
<dbReference type="FunFam" id="1.10.1420.10:FF:000004">
    <property type="entry name" value="DNA mismatch repair protein Msh3"/>
    <property type="match status" value="1"/>
</dbReference>
<dbReference type="SUPFAM" id="SSF55271">
    <property type="entry name" value="DNA repair protein MutS, domain I"/>
    <property type="match status" value="1"/>
</dbReference>
<comment type="similarity">
    <text evidence="1">Belongs to the DNA mismatch repair MutS family. MSH3 subfamily.</text>
</comment>
<dbReference type="InterPro" id="IPR016151">
    <property type="entry name" value="DNA_mismatch_repair_MutS_N"/>
</dbReference>
<evidence type="ECO:0000256" key="6">
    <source>
        <dbReference type="ARBA" id="ARBA00023125"/>
    </source>
</evidence>
<evidence type="ECO:0000313" key="11">
    <source>
        <dbReference type="EMBL" id="KAK3610246.1"/>
    </source>
</evidence>
<evidence type="ECO:0000256" key="4">
    <source>
        <dbReference type="ARBA" id="ARBA00022763"/>
    </source>
</evidence>
<feature type="compositionally biased region" description="Basic and acidic residues" evidence="9">
    <location>
        <begin position="192"/>
        <end position="203"/>
    </location>
</feature>
<dbReference type="GO" id="GO:0005634">
    <property type="term" value="C:nucleus"/>
    <property type="evidence" value="ECO:0007669"/>
    <property type="project" value="TreeGrafter"/>
</dbReference>
<dbReference type="InterPro" id="IPR007695">
    <property type="entry name" value="DNA_mismatch_repair_MutS-lik_N"/>
</dbReference>
<accession>A0AAE0WD28</accession>
<dbReference type="SUPFAM" id="SSF48334">
    <property type="entry name" value="DNA repair protein MutS, domain III"/>
    <property type="match status" value="1"/>
</dbReference>
<organism evidence="11 12">
    <name type="scientific">Potamilus streckersoni</name>
    <dbReference type="NCBI Taxonomy" id="2493646"/>
    <lineage>
        <taxon>Eukaryota</taxon>
        <taxon>Metazoa</taxon>
        <taxon>Spiralia</taxon>
        <taxon>Lophotrochozoa</taxon>
        <taxon>Mollusca</taxon>
        <taxon>Bivalvia</taxon>
        <taxon>Autobranchia</taxon>
        <taxon>Heteroconchia</taxon>
        <taxon>Palaeoheterodonta</taxon>
        <taxon>Unionida</taxon>
        <taxon>Unionoidea</taxon>
        <taxon>Unionidae</taxon>
        <taxon>Ambleminae</taxon>
        <taxon>Lampsilini</taxon>
        <taxon>Potamilus</taxon>
    </lineage>
</organism>
<evidence type="ECO:0000256" key="2">
    <source>
        <dbReference type="ARBA" id="ARBA00022151"/>
    </source>
</evidence>
<feature type="compositionally biased region" description="Polar residues" evidence="9">
    <location>
        <begin position="103"/>
        <end position="116"/>
    </location>
</feature>
<keyword evidence="12" id="KW-1185">Reference proteome</keyword>
<dbReference type="Proteomes" id="UP001195483">
    <property type="component" value="Unassembled WGS sequence"/>
</dbReference>
<keyword evidence="6" id="KW-0238">DNA-binding</keyword>
<keyword evidence="7" id="KW-0234">DNA repair</keyword>
<dbReference type="InterPro" id="IPR036187">
    <property type="entry name" value="DNA_mismatch_repair_MutS_sf"/>
</dbReference>
<dbReference type="AlphaFoldDB" id="A0AAE0WD28"/>
<dbReference type="Gene3D" id="3.30.420.110">
    <property type="entry name" value="MutS, connector domain"/>
    <property type="match status" value="1"/>
</dbReference>
<feature type="region of interest" description="Disordered" evidence="9">
    <location>
        <begin position="71"/>
        <end position="116"/>
    </location>
</feature>
<comment type="caution">
    <text evidence="11">The sequence shown here is derived from an EMBL/GenBank/DDBJ whole genome shotgun (WGS) entry which is preliminary data.</text>
</comment>
<dbReference type="SUPFAM" id="SSF53150">
    <property type="entry name" value="DNA repair protein MutS, domain II"/>
    <property type="match status" value="1"/>
</dbReference>
<evidence type="ECO:0000313" key="12">
    <source>
        <dbReference type="Proteomes" id="UP001195483"/>
    </source>
</evidence>
<dbReference type="GO" id="GO:0140664">
    <property type="term" value="F:ATP-dependent DNA damage sensor activity"/>
    <property type="evidence" value="ECO:0007669"/>
    <property type="project" value="InterPro"/>
</dbReference>
<dbReference type="PANTHER" id="PTHR11361:SF122">
    <property type="entry name" value="DNA MISMATCH REPAIR PROTEIN MSH3"/>
    <property type="match status" value="1"/>
</dbReference>
<dbReference type="InterPro" id="IPR007860">
    <property type="entry name" value="DNA_mmatch_repair_MutS_con_dom"/>
</dbReference>
<dbReference type="Pfam" id="PF05188">
    <property type="entry name" value="MutS_II"/>
    <property type="match status" value="1"/>
</dbReference>
<evidence type="ECO:0000256" key="5">
    <source>
        <dbReference type="ARBA" id="ARBA00022840"/>
    </source>
</evidence>
<keyword evidence="4" id="KW-0227">DNA damage</keyword>
<keyword evidence="3" id="KW-0547">Nucleotide-binding</keyword>
<dbReference type="InterPro" id="IPR036678">
    <property type="entry name" value="MutS_con_dom_sf"/>
</dbReference>
<dbReference type="Gene3D" id="1.10.1420.10">
    <property type="match status" value="2"/>
</dbReference>
<dbReference type="GO" id="GO:0005524">
    <property type="term" value="F:ATP binding"/>
    <property type="evidence" value="ECO:0007669"/>
    <property type="project" value="UniProtKB-KW"/>
</dbReference>